<dbReference type="Proteomes" id="UP000186666">
    <property type="component" value="Unassembled WGS sequence"/>
</dbReference>
<gene>
    <name evidence="1" type="ORF">SAMN05421578_102379</name>
</gene>
<evidence type="ECO:0000313" key="1">
    <source>
        <dbReference type="EMBL" id="SIQ51959.1"/>
    </source>
</evidence>
<evidence type="ECO:0000313" key="2">
    <source>
        <dbReference type="Proteomes" id="UP000186666"/>
    </source>
</evidence>
<organism evidence="1 2">
    <name type="scientific">Paenibacillus macquariensis</name>
    <dbReference type="NCBI Taxonomy" id="948756"/>
    <lineage>
        <taxon>Bacteria</taxon>
        <taxon>Bacillati</taxon>
        <taxon>Bacillota</taxon>
        <taxon>Bacilli</taxon>
        <taxon>Bacillales</taxon>
        <taxon>Paenibacillaceae</taxon>
        <taxon>Paenibacillus</taxon>
    </lineage>
</organism>
<keyword evidence="2" id="KW-1185">Reference proteome</keyword>
<protein>
    <submittedName>
        <fullName evidence="1">Uncharacterized protein</fullName>
    </submittedName>
</protein>
<proteinExistence type="predicted"/>
<dbReference type="EMBL" id="FTNK01000002">
    <property type="protein sequence ID" value="SIQ51959.1"/>
    <property type="molecule type" value="Genomic_DNA"/>
</dbReference>
<name>A0ABY1JP33_9BACL</name>
<accession>A0ABY1JP33</accession>
<comment type="caution">
    <text evidence="1">The sequence shown here is derived from an EMBL/GenBank/DDBJ whole genome shotgun (WGS) entry which is preliminary data.</text>
</comment>
<dbReference type="RefSeq" id="WP_156510100.1">
    <property type="nucleotide sequence ID" value="NZ_FTNK01000002.1"/>
</dbReference>
<reference evidence="1 2" key="1">
    <citation type="submission" date="2017-01" db="EMBL/GenBank/DDBJ databases">
        <authorList>
            <person name="Varghese N."/>
            <person name="Submissions S."/>
        </authorList>
    </citation>
    <scope>NUCLEOTIDE SEQUENCE [LARGE SCALE GENOMIC DNA]</scope>
    <source>
        <strain evidence="1 2">ATCC 23464</strain>
    </source>
</reference>
<sequence>MPHILLFTFFVLVLLLLFFGYSKGKDITSESKMFEIVSVTSEVYNMN</sequence>